<dbReference type="Proteomes" id="UP000651837">
    <property type="component" value="Unassembled WGS sequence"/>
</dbReference>
<keyword evidence="6" id="KW-1185">Reference proteome</keyword>
<evidence type="ECO:0000256" key="2">
    <source>
        <dbReference type="SAM" id="SignalP"/>
    </source>
</evidence>
<organism evidence="4 5">
    <name type="scientific">Maribacter polysiphoniae</name>
    <dbReference type="NCBI Taxonomy" id="429344"/>
    <lineage>
        <taxon>Bacteria</taxon>
        <taxon>Pseudomonadati</taxon>
        <taxon>Bacteroidota</taxon>
        <taxon>Flavobacteriia</taxon>
        <taxon>Flavobacteriales</taxon>
        <taxon>Flavobacteriaceae</taxon>
        <taxon>Maribacter</taxon>
    </lineage>
</organism>
<gene>
    <name evidence="3" type="ORF">HZY62_20530</name>
    <name evidence="4" type="ORF">LX92_03430</name>
</gene>
<dbReference type="RefSeq" id="WP_109653196.1">
    <property type="nucleotide sequence ID" value="NZ_JACWLN010000016.1"/>
</dbReference>
<evidence type="ECO:0000313" key="3">
    <source>
        <dbReference type="EMBL" id="MBD1262990.1"/>
    </source>
</evidence>
<evidence type="ECO:0008006" key="7">
    <source>
        <dbReference type="Google" id="ProtNLM"/>
    </source>
</evidence>
<feature type="chain" id="PRO_5016351435" description="Outer membrane protein with beta-barrel domain" evidence="2">
    <location>
        <begin position="22"/>
        <end position="264"/>
    </location>
</feature>
<keyword evidence="2" id="KW-0732">Signal</keyword>
<evidence type="ECO:0000313" key="6">
    <source>
        <dbReference type="Proteomes" id="UP000651837"/>
    </source>
</evidence>
<feature type="compositionally biased region" description="Basic and acidic residues" evidence="1">
    <location>
        <begin position="244"/>
        <end position="264"/>
    </location>
</feature>
<dbReference type="EMBL" id="QGGQ01000009">
    <property type="protein sequence ID" value="PWK22077.1"/>
    <property type="molecule type" value="Genomic_DNA"/>
</dbReference>
<feature type="signal peptide" evidence="2">
    <location>
        <begin position="1"/>
        <end position="21"/>
    </location>
</feature>
<protein>
    <recommendedName>
        <fullName evidence="7">Outer membrane protein with beta-barrel domain</fullName>
    </recommendedName>
</protein>
<dbReference type="InterPro" id="IPR046111">
    <property type="entry name" value="DUF6048"/>
</dbReference>
<dbReference type="EMBL" id="JACWLN010000016">
    <property type="protein sequence ID" value="MBD1262990.1"/>
    <property type="molecule type" value="Genomic_DNA"/>
</dbReference>
<dbReference type="OrthoDB" id="1199048at2"/>
<comment type="caution">
    <text evidence="4">The sequence shown here is derived from an EMBL/GenBank/DDBJ whole genome shotgun (WGS) entry which is preliminary data.</text>
</comment>
<evidence type="ECO:0000256" key="1">
    <source>
        <dbReference type="SAM" id="MobiDB-lite"/>
    </source>
</evidence>
<reference evidence="4 5" key="1">
    <citation type="submission" date="2018-05" db="EMBL/GenBank/DDBJ databases">
        <title>Genomic Encyclopedia of Archaeal and Bacterial Type Strains, Phase II (KMG-II): from individual species to whole genera.</title>
        <authorList>
            <person name="Goeker M."/>
        </authorList>
    </citation>
    <scope>NUCLEOTIDE SEQUENCE [LARGE SCALE GENOMIC DNA]</scope>
    <source>
        <strain evidence="4 5">DSM 23514</strain>
    </source>
</reference>
<evidence type="ECO:0000313" key="5">
    <source>
        <dbReference type="Proteomes" id="UP000245667"/>
    </source>
</evidence>
<sequence length="264" mass="30364">MLRYFTSLSLLMFLFAGWAQEETIDLQPKDTVVHKQTYGLRVGVDLSRIILTQTSDDYKGLEIVADYRLNQKLYIAGEIGTEDKTTQEDLYNFTTSGSYIKLGIDYNTYENWYGMNNSIFIGGRFALSSFSQTLNNFDYYDTSRYWNPDAFPNGSSEAQEFDGLNASWLEFIFGLKAELFTNLYLGGSLRIAFLTNNKESEDFPNLFIPGFNKVTDDSKFGIGYNYSITYMIPLYKKANKRKKEKPELEQGPERPEKPNDGPRN</sequence>
<evidence type="ECO:0000313" key="4">
    <source>
        <dbReference type="EMBL" id="PWK22077.1"/>
    </source>
</evidence>
<reference evidence="3 6" key="2">
    <citation type="submission" date="2020-07" db="EMBL/GenBank/DDBJ databases">
        <title>The draft genome sequence of Maribacter polysiphoniae KCTC 22021.</title>
        <authorList>
            <person name="Mu L."/>
        </authorList>
    </citation>
    <scope>NUCLEOTIDE SEQUENCE [LARGE SCALE GENOMIC DNA]</scope>
    <source>
        <strain evidence="3 6">KCTC 22021</strain>
    </source>
</reference>
<dbReference type="AlphaFoldDB" id="A0A316DUS7"/>
<dbReference type="Proteomes" id="UP000245667">
    <property type="component" value="Unassembled WGS sequence"/>
</dbReference>
<name>A0A316DUS7_9FLAO</name>
<feature type="region of interest" description="Disordered" evidence="1">
    <location>
        <begin position="241"/>
        <end position="264"/>
    </location>
</feature>
<accession>A0A316DUS7</accession>
<dbReference type="Pfam" id="PF19515">
    <property type="entry name" value="DUF6048"/>
    <property type="match status" value="1"/>
</dbReference>
<proteinExistence type="predicted"/>